<evidence type="ECO:0000259" key="6">
    <source>
        <dbReference type="PROSITE" id="PS51007"/>
    </source>
</evidence>
<dbReference type="GO" id="GO:0020037">
    <property type="term" value="F:heme binding"/>
    <property type="evidence" value="ECO:0007669"/>
    <property type="project" value="InterPro"/>
</dbReference>
<dbReference type="InterPro" id="IPR036909">
    <property type="entry name" value="Cyt_c-like_dom_sf"/>
</dbReference>
<dbReference type="PROSITE" id="PS51007">
    <property type="entry name" value="CYTC"/>
    <property type="match status" value="1"/>
</dbReference>
<evidence type="ECO:0000256" key="2">
    <source>
        <dbReference type="ARBA" id="ARBA00022723"/>
    </source>
</evidence>
<dbReference type="InterPro" id="IPR011989">
    <property type="entry name" value="ARM-like"/>
</dbReference>
<reference evidence="7 8" key="1">
    <citation type="submission" date="2020-02" db="EMBL/GenBank/DDBJ databases">
        <title>Draft genome sequence of two Spirosoma agri KCTC 52727 and Spirosoma terrae KCTC 52035.</title>
        <authorList>
            <person name="Rojas J."/>
            <person name="Ambika Manirajan B."/>
            <person name="Suarez C."/>
            <person name="Ratering S."/>
            <person name="Schnell S."/>
        </authorList>
    </citation>
    <scope>NUCLEOTIDE SEQUENCE [LARGE SCALE GENOMIC DNA]</scope>
    <source>
        <strain evidence="7 8">KCTC 52035</strain>
    </source>
</reference>
<dbReference type="InterPro" id="IPR016024">
    <property type="entry name" value="ARM-type_fold"/>
</dbReference>
<accession>A0A6L9LAU4</accession>
<keyword evidence="2 4" id="KW-0479">Metal-binding</keyword>
<dbReference type="PANTHER" id="PTHR33546">
    <property type="entry name" value="LARGE, MULTIFUNCTIONAL SECRETED PROTEIN-RELATED"/>
    <property type="match status" value="1"/>
</dbReference>
<protein>
    <submittedName>
        <fullName evidence="7">C-type cytochrome</fullName>
    </submittedName>
</protein>
<dbReference type="SUPFAM" id="SSF48371">
    <property type="entry name" value="ARM repeat"/>
    <property type="match status" value="1"/>
</dbReference>
<dbReference type="AlphaFoldDB" id="A0A6L9LAU4"/>
<dbReference type="EMBL" id="JAAFZH010000006">
    <property type="protein sequence ID" value="NDU96311.1"/>
    <property type="molecule type" value="Genomic_DNA"/>
</dbReference>
<evidence type="ECO:0000256" key="5">
    <source>
        <dbReference type="SAM" id="MobiDB-lite"/>
    </source>
</evidence>
<keyword evidence="3 4" id="KW-0408">Iron</keyword>
<dbReference type="Pfam" id="PF23500">
    <property type="entry name" value="DUF7133"/>
    <property type="match status" value="1"/>
</dbReference>
<comment type="caution">
    <text evidence="7">The sequence shown here is derived from an EMBL/GenBank/DDBJ whole genome shotgun (WGS) entry which is preliminary data.</text>
</comment>
<dbReference type="SUPFAM" id="SSF46626">
    <property type="entry name" value="Cytochrome c"/>
    <property type="match status" value="1"/>
</dbReference>
<dbReference type="Gene3D" id="1.25.10.10">
    <property type="entry name" value="Leucine-rich Repeat Variant"/>
    <property type="match status" value="1"/>
</dbReference>
<feature type="region of interest" description="Disordered" evidence="5">
    <location>
        <begin position="29"/>
        <end position="48"/>
    </location>
</feature>
<evidence type="ECO:0000313" key="8">
    <source>
        <dbReference type="Proteomes" id="UP000474175"/>
    </source>
</evidence>
<dbReference type="Gene3D" id="1.10.760.10">
    <property type="entry name" value="Cytochrome c-like domain"/>
    <property type="match status" value="1"/>
</dbReference>
<dbReference type="PANTHER" id="PTHR33546:SF1">
    <property type="entry name" value="LARGE, MULTIFUNCTIONAL SECRETED PROTEIN"/>
    <property type="match status" value="1"/>
</dbReference>
<name>A0A6L9LAU4_9BACT</name>
<dbReference type="InterPro" id="IPR011041">
    <property type="entry name" value="Quinoprot_gluc/sorb_DH_b-prop"/>
</dbReference>
<dbReference type="Proteomes" id="UP000474175">
    <property type="component" value="Unassembled WGS sequence"/>
</dbReference>
<proteinExistence type="predicted"/>
<sequence length="760" mass="85391">MKRTYWIITVSVLSTMLFLTAYQSISDDQEDPFDTPRTVSQNPSTVPLSPEASLKTFRLPKGYHLELVASEPMISEPVALAWDGNGRLYVAQMETYMQTVLATGQDEPRSRIMLLEDTNGDGKMDKSSVFIDKLLMPRAILTVGKELLVNETNSYDIYAYQDTNGDGKADKKRPVFKSTRKAFGNVEHQRSGLDWNLDNWIYETIDPIRFRYKNGVLKADTLPVASGQWGLTHDDYGRLFFSRAASGIAASGFQINPAYGQLDFTDAFDKDFGQVWSAIKTPDVNGGPKTLRSDSTMFGFTSICGQSVFRGDRLPKSMFGDYIVTEPVARIIRRANIENKDGKILLSNVYHQDEFISSTDMNFRPINTYTGPDGCLYILDMYRGIIQESTWAQPGSYLYNQIMTKGLDKNTKRGRIYRVVYDGIKPGSAPTMLREPTAKLVTYMAHPNGWWRDNAQKEIIVRNDKSVVKSLKQVALGQKGPLPETPSEVARLHALWTLEGLEAIDKPLLLTCLADKEPELRKAAIWISEPSIRNNDSQVLAKLDELKNDTSNDVLSQLVLSLSYSQSEKAKDIVKAILEKHNQNVVLTSIEQTLTKAKEAKQLGSSRLQALNPADRKLVGEGAQIFTSLCATCHGSQGQGTPTKIAPHLAGKFKLLENRDEVVKIMLHGLTGPVDGVTYHEMMPPMGTNSDEWIASVLTYVRLELGMQSFPEMSSGYMNNFVIVKPEQVKKIREQTASRTKPWTWEELFRERDELRKAKK</sequence>
<evidence type="ECO:0000256" key="4">
    <source>
        <dbReference type="PROSITE-ProRule" id="PRU00433"/>
    </source>
</evidence>
<dbReference type="GO" id="GO:0046872">
    <property type="term" value="F:metal ion binding"/>
    <property type="evidence" value="ECO:0007669"/>
    <property type="project" value="UniProtKB-KW"/>
</dbReference>
<dbReference type="Pfam" id="PF00034">
    <property type="entry name" value="Cytochrom_C"/>
    <property type="match status" value="1"/>
</dbReference>
<evidence type="ECO:0000256" key="3">
    <source>
        <dbReference type="ARBA" id="ARBA00023004"/>
    </source>
</evidence>
<evidence type="ECO:0000256" key="1">
    <source>
        <dbReference type="ARBA" id="ARBA00022617"/>
    </source>
</evidence>
<evidence type="ECO:0000313" key="7">
    <source>
        <dbReference type="EMBL" id="NDU96311.1"/>
    </source>
</evidence>
<feature type="domain" description="Cytochrome c" evidence="6">
    <location>
        <begin position="617"/>
        <end position="705"/>
    </location>
</feature>
<dbReference type="RefSeq" id="WP_163950134.1">
    <property type="nucleotide sequence ID" value="NZ_JAAFZH010000006.1"/>
</dbReference>
<dbReference type="SUPFAM" id="SSF50952">
    <property type="entry name" value="Soluble quinoprotein glucose dehydrogenase"/>
    <property type="match status" value="1"/>
</dbReference>
<feature type="compositionally biased region" description="Polar residues" evidence="5">
    <location>
        <begin position="37"/>
        <end position="47"/>
    </location>
</feature>
<organism evidence="7 8">
    <name type="scientific">Spirosoma terrae</name>
    <dbReference type="NCBI Taxonomy" id="1968276"/>
    <lineage>
        <taxon>Bacteria</taxon>
        <taxon>Pseudomonadati</taxon>
        <taxon>Bacteroidota</taxon>
        <taxon>Cytophagia</taxon>
        <taxon>Cytophagales</taxon>
        <taxon>Cytophagaceae</taxon>
        <taxon>Spirosoma</taxon>
    </lineage>
</organism>
<gene>
    <name evidence="7" type="ORF">GK108_15635</name>
</gene>
<keyword evidence="8" id="KW-1185">Reference proteome</keyword>
<dbReference type="GO" id="GO:0009055">
    <property type="term" value="F:electron transfer activity"/>
    <property type="evidence" value="ECO:0007669"/>
    <property type="project" value="InterPro"/>
</dbReference>
<dbReference type="InterPro" id="IPR009056">
    <property type="entry name" value="Cyt_c-like_dom"/>
</dbReference>
<keyword evidence="1 4" id="KW-0349">Heme</keyword>
<dbReference type="InterPro" id="IPR055557">
    <property type="entry name" value="DUF7133"/>
</dbReference>